<feature type="signal peptide" evidence="1">
    <location>
        <begin position="1"/>
        <end position="27"/>
    </location>
</feature>
<sequence length="241" mass="25331">MTSSLSRLAPGRSMARAALCCCALVLAACGNQPPAPDWALNAESAADRATQAYLRGDQRVQALEWGKARGEVERTASPQLLARLALMRCAVEVASLEWNGCAEFTAVAEDADPPEQAYARYLQAQPLSAQDIALLPAAQQPVARALQSAQGDASAALAAVKLVQAPLSRLVAAAVVLRARGPADALLAEAVDTAAAQGWRRPLLAWLLLRVQQARTAGNEVLAQALERRVRVLQGQAGATP</sequence>
<evidence type="ECO:0000313" key="2">
    <source>
        <dbReference type="EMBL" id="MCT9812247.1"/>
    </source>
</evidence>
<dbReference type="EMBL" id="JAODYH010000007">
    <property type="protein sequence ID" value="MCT9812247.1"/>
    <property type="molecule type" value="Genomic_DNA"/>
</dbReference>
<feature type="chain" id="PRO_5046192029" evidence="1">
    <location>
        <begin position="28"/>
        <end position="241"/>
    </location>
</feature>
<organism evidence="2 3">
    <name type="scientific">Acidovorax bellezanensis</name>
    <dbReference type="NCBI Taxonomy" id="2976702"/>
    <lineage>
        <taxon>Bacteria</taxon>
        <taxon>Pseudomonadati</taxon>
        <taxon>Pseudomonadota</taxon>
        <taxon>Betaproteobacteria</taxon>
        <taxon>Burkholderiales</taxon>
        <taxon>Comamonadaceae</taxon>
        <taxon>Acidovorax</taxon>
    </lineage>
</organism>
<dbReference type="Proteomes" id="UP001525968">
    <property type="component" value="Unassembled WGS sequence"/>
</dbReference>
<name>A0ABT2PP44_9BURK</name>
<keyword evidence="1" id="KW-0732">Signal</keyword>
<accession>A0ABT2PP44</accession>
<keyword evidence="3" id="KW-1185">Reference proteome</keyword>
<proteinExistence type="predicted"/>
<evidence type="ECO:0000313" key="3">
    <source>
        <dbReference type="Proteomes" id="UP001525968"/>
    </source>
</evidence>
<dbReference type="PROSITE" id="PS51257">
    <property type="entry name" value="PROKAR_LIPOPROTEIN"/>
    <property type="match status" value="1"/>
</dbReference>
<reference evidence="2 3" key="1">
    <citation type="submission" date="2022-09" db="EMBL/GenBank/DDBJ databases">
        <title>Draft genome of isolate Be4.</title>
        <authorList>
            <person name="Sanchez-Castro I."/>
            <person name="Martinez-Rodriguez P."/>
            <person name="Descostes M."/>
            <person name="Merroun M."/>
        </authorList>
    </citation>
    <scope>NUCLEOTIDE SEQUENCE [LARGE SCALE GENOMIC DNA]</scope>
    <source>
        <strain evidence="2 3">Be4</strain>
    </source>
</reference>
<dbReference type="RefSeq" id="WP_261501480.1">
    <property type="nucleotide sequence ID" value="NZ_JAODYH010000007.1"/>
</dbReference>
<evidence type="ECO:0000256" key="1">
    <source>
        <dbReference type="SAM" id="SignalP"/>
    </source>
</evidence>
<gene>
    <name evidence="2" type="ORF">N0K08_16505</name>
</gene>
<protein>
    <submittedName>
        <fullName evidence="2">Uncharacterized protein</fullName>
    </submittedName>
</protein>
<comment type="caution">
    <text evidence="2">The sequence shown here is derived from an EMBL/GenBank/DDBJ whole genome shotgun (WGS) entry which is preliminary data.</text>
</comment>